<keyword evidence="2" id="KW-0732">Signal</keyword>
<dbReference type="Proteomes" id="UP000177141">
    <property type="component" value="Unassembled WGS sequence"/>
</dbReference>
<proteinExistence type="predicted"/>
<evidence type="ECO:0000313" key="4">
    <source>
        <dbReference type="Proteomes" id="UP000177141"/>
    </source>
</evidence>
<dbReference type="AlphaFoldDB" id="A0A1F7IZZ7"/>
<sequence length="677" mass="75455">MRIKLLGLLFLGFIFITPFKVMAATPPPEAWDVSACFSLERCKDAGDDHDEDDTIINCKIGDSWHITRLSLPTQKLLANQDAVYITECVHLPPPDNMKCTTVNPTFDQILPVGDDNLQFLIDHIQYDMDEFKVRYYDDNYAELGRGVASLKTDAVGNLIHPDGNKKIKYIEWKSYNPDVNYARSWQIYTPIAEVAPTESPNENSIGAQQQADLTFSPVSPPIECSSVSYDPEGRVFDAITLEPIPNARVELLRRNTNGDFTAQEVADAHETSIPNPITTESSNPLQALAGIFNFYVNDGFYKLNPSHADYDFPNSSIRSSLPTNTNKIYYNLYFSDSQPIEQKGAVEHRDIPFVPKDGIGKTYPELIANVLYYSEVPLSPTIVSFTGRVSHPFAKAIVKICDANATNCREDTVITSTSQGGPDKEGNFNIRLDQSKLNRELGEKYVVSFEKIDLVSSNLTKNTLWNNLLSFLNNFRFIQQVGAKESVNSIIIEPIVSYLEGYAYDKNGKIIPNATVEIYVHFAEEPIRKIKTDANGYFKLTSEYLPLTSYSLAYTGGTGATGKTNITTSQFLAQNYELHQAEKINPYIKTTRTTDPRRNVTPTYVPQEVISVIPNPTDMALAQQPTQLPGDQATPPAEEQTSNTVALVAAVLLLLLAAAGILLAVYLYKKRMAEEKV</sequence>
<feature type="signal peptide" evidence="2">
    <location>
        <begin position="1"/>
        <end position="23"/>
    </location>
</feature>
<evidence type="ECO:0000313" key="3">
    <source>
        <dbReference type="EMBL" id="OGK48934.1"/>
    </source>
</evidence>
<keyword evidence="1" id="KW-0812">Transmembrane</keyword>
<protein>
    <recommendedName>
        <fullName evidence="5">Carboxypeptidase regulatory-like domain-containing protein</fullName>
    </recommendedName>
</protein>
<evidence type="ECO:0000256" key="1">
    <source>
        <dbReference type="SAM" id="Phobius"/>
    </source>
</evidence>
<reference evidence="3 4" key="1">
    <citation type="journal article" date="2016" name="Nat. Commun.">
        <title>Thousands of microbial genomes shed light on interconnected biogeochemical processes in an aquifer system.</title>
        <authorList>
            <person name="Anantharaman K."/>
            <person name="Brown C.T."/>
            <person name="Hug L.A."/>
            <person name="Sharon I."/>
            <person name="Castelle C.J."/>
            <person name="Probst A.J."/>
            <person name="Thomas B.C."/>
            <person name="Singh A."/>
            <person name="Wilkins M.J."/>
            <person name="Karaoz U."/>
            <person name="Brodie E.L."/>
            <person name="Williams K.H."/>
            <person name="Hubbard S.S."/>
            <person name="Banfield J.F."/>
        </authorList>
    </citation>
    <scope>NUCLEOTIDE SEQUENCE [LARGE SCALE GENOMIC DNA]</scope>
</reference>
<evidence type="ECO:0000256" key="2">
    <source>
        <dbReference type="SAM" id="SignalP"/>
    </source>
</evidence>
<comment type="caution">
    <text evidence="3">The sequence shown here is derived from an EMBL/GenBank/DDBJ whole genome shotgun (WGS) entry which is preliminary data.</text>
</comment>
<accession>A0A1F7IZZ7</accession>
<keyword evidence="1" id="KW-0472">Membrane</keyword>
<feature type="transmembrane region" description="Helical" evidence="1">
    <location>
        <begin position="645"/>
        <end position="668"/>
    </location>
</feature>
<dbReference type="EMBL" id="MGAL01000009">
    <property type="protein sequence ID" value="OGK48934.1"/>
    <property type="molecule type" value="Genomic_DNA"/>
</dbReference>
<dbReference type="InterPro" id="IPR008969">
    <property type="entry name" value="CarboxyPept-like_regulatory"/>
</dbReference>
<evidence type="ECO:0008006" key="5">
    <source>
        <dbReference type="Google" id="ProtNLM"/>
    </source>
</evidence>
<name>A0A1F7IZZ7_9BACT</name>
<gene>
    <name evidence="3" type="ORF">A3A93_02480</name>
</gene>
<organism evidence="3 4">
    <name type="scientific">Candidatus Roizmanbacteria bacterium RIFCSPLOWO2_01_FULL_38_12</name>
    <dbReference type="NCBI Taxonomy" id="1802061"/>
    <lineage>
        <taxon>Bacteria</taxon>
        <taxon>Candidatus Roizmaniibacteriota</taxon>
    </lineage>
</organism>
<dbReference type="SUPFAM" id="SSF49464">
    <property type="entry name" value="Carboxypeptidase regulatory domain-like"/>
    <property type="match status" value="1"/>
</dbReference>
<keyword evidence="1" id="KW-1133">Transmembrane helix</keyword>
<feature type="chain" id="PRO_5009529387" description="Carboxypeptidase regulatory-like domain-containing protein" evidence="2">
    <location>
        <begin position="24"/>
        <end position="677"/>
    </location>
</feature>